<evidence type="ECO:0000256" key="6">
    <source>
        <dbReference type="ARBA" id="ARBA00022695"/>
    </source>
</evidence>
<dbReference type="SMART" id="SM00475">
    <property type="entry name" value="53EXOc"/>
    <property type="match status" value="1"/>
</dbReference>
<keyword evidence="13 17" id="KW-0238">DNA-binding</keyword>
<keyword evidence="14 17" id="KW-0234">DNA repair</keyword>
<dbReference type="Proteomes" id="UP000011686">
    <property type="component" value="Chromosome"/>
</dbReference>
<evidence type="ECO:0000256" key="14">
    <source>
        <dbReference type="ARBA" id="ARBA00023204"/>
    </source>
</evidence>
<dbReference type="InterPro" id="IPR001098">
    <property type="entry name" value="DNA-dir_DNA_pol_A_palm_dom"/>
</dbReference>
<name>M1LPX3_9PROT</name>
<evidence type="ECO:0000259" key="18">
    <source>
        <dbReference type="SMART" id="SM00475"/>
    </source>
</evidence>
<dbReference type="Pfam" id="PF22619">
    <property type="entry name" value="DNA_polI_exo1"/>
    <property type="match status" value="1"/>
</dbReference>
<keyword evidence="11 17" id="KW-0269">Exonuclease</keyword>
<dbReference type="FunFam" id="1.20.1060.10:FF:000001">
    <property type="entry name" value="DNA polymerase I"/>
    <property type="match status" value="1"/>
</dbReference>
<dbReference type="Pfam" id="PF00476">
    <property type="entry name" value="DNA_pol_A"/>
    <property type="match status" value="1"/>
</dbReference>
<dbReference type="Gene3D" id="3.30.70.370">
    <property type="match status" value="1"/>
</dbReference>
<gene>
    <name evidence="17" type="primary">polA</name>
    <name evidence="20" type="ORF">CDEE_0687</name>
</gene>
<evidence type="ECO:0000256" key="1">
    <source>
        <dbReference type="ARBA" id="ARBA00007705"/>
    </source>
</evidence>
<dbReference type="InterPro" id="IPR043502">
    <property type="entry name" value="DNA/RNA_pol_sf"/>
</dbReference>
<feature type="domain" description="DNA-directed DNA polymerase family A palm" evidence="19">
    <location>
        <begin position="650"/>
        <end position="856"/>
    </location>
</feature>
<evidence type="ECO:0000256" key="4">
    <source>
        <dbReference type="ARBA" id="ARBA00020311"/>
    </source>
</evidence>
<dbReference type="eggNOG" id="COG0258">
    <property type="taxonomic scope" value="Bacteria"/>
</dbReference>
<dbReference type="PATRIC" id="fig|1208918.3.peg.392"/>
<keyword evidence="6 17" id="KW-0548">Nucleotidyltransferase</keyword>
<dbReference type="GO" id="GO:0008409">
    <property type="term" value="F:5'-3' exonuclease activity"/>
    <property type="evidence" value="ECO:0007669"/>
    <property type="project" value="UniProtKB-UniRule"/>
</dbReference>
<evidence type="ECO:0000256" key="11">
    <source>
        <dbReference type="ARBA" id="ARBA00022839"/>
    </source>
</evidence>
<dbReference type="Gene3D" id="3.40.50.1010">
    <property type="entry name" value="5'-nuclease"/>
    <property type="match status" value="1"/>
</dbReference>
<dbReference type="Pfam" id="PF02739">
    <property type="entry name" value="5_3_exonuc_N"/>
    <property type="match status" value="1"/>
</dbReference>
<dbReference type="InterPro" id="IPR018320">
    <property type="entry name" value="DNA_polymerase_1"/>
</dbReference>
<keyword evidence="9 17" id="KW-0227">DNA damage</keyword>
<dbReference type="GO" id="GO:0003887">
    <property type="term" value="F:DNA-directed DNA polymerase activity"/>
    <property type="evidence" value="ECO:0007669"/>
    <property type="project" value="UniProtKB-UniRule"/>
</dbReference>
<dbReference type="PANTHER" id="PTHR10133:SF27">
    <property type="entry name" value="DNA POLYMERASE NU"/>
    <property type="match status" value="1"/>
</dbReference>
<keyword evidence="21" id="KW-1185">Reference proteome</keyword>
<proteinExistence type="inferred from homology"/>
<dbReference type="GO" id="GO:0006261">
    <property type="term" value="P:DNA-templated DNA replication"/>
    <property type="evidence" value="ECO:0007669"/>
    <property type="project" value="UniProtKB-UniRule"/>
</dbReference>
<dbReference type="EMBL" id="CP003804">
    <property type="protein sequence ID" value="AGF47692.1"/>
    <property type="molecule type" value="Genomic_DNA"/>
</dbReference>
<dbReference type="Gene3D" id="3.30.420.10">
    <property type="entry name" value="Ribonuclease H-like superfamily/Ribonuclease H"/>
    <property type="match status" value="1"/>
</dbReference>
<protein>
    <recommendedName>
        <fullName evidence="4 16">DNA polymerase I</fullName>
        <ecNumber evidence="3 16">2.7.7.7</ecNumber>
    </recommendedName>
</protein>
<comment type="catalytic activity">
    <reaction evidence="15 17">
        <text>DNA(n) + a 2'-deoxyribonucleoside 5'-triphosphate = DNA(n+1) + diphosphate</text>
        <dbReference type="Rhea" id="RHEA:22508"/>
        <dbReference type="Rhea" id="RHEA-COMP:17339"/>
        <dbReference type="Rhea" id="RHEA-COMP:17340"/>
        <dbReference type="ChEBI" id="CHEBI:33019"/>
        <dbReference type="ChEBI" id="CHEBI:61560"/>
        <dbReference type="ChEBI" id="CHEBI:173112"/>
        <dbReference type="EC" id="2.7.7.7"/>
    </reaction>
</comment>
<dbReference type="SUPFAM" id="SSF56672">
    <property type="entry name" value="DNA/RNA polymerases"/>
    <property type="match status" value="1"/>
</dbReference>
<keyword evidence="10 17" id="KW-0378">Hydrolase</keyword>
<evidence type="ECO:0000259" key="19">
    <source>
        <dbReference type="SMART" id="SM00482"/>
    </source>
</evidence>
<evidence type="ECO:0000256" key="17">
    <source>
        <dbReference type="RuleBase" id="RU004460"/>
    </source>
</evidence>
<evidence type="ECO:0000256" key="10">
    <source>
        <dbReference type="ARBA" id="ARBA00022801"/>
    </source>
</evidence>
<accession>M1LPX3</accession>
<dbReference type="InterPro" id="IPR020046">
    <property type="entry name" value="5-3_exonucl_a-hlix_arch_N"/>
</dbReference>
<dbReference type="InterPro" id="IPR020045">
    <property type="entry name" value="DNA_polI_H3TH"/>
</dbReference>
<sequence length="892" mass="100924">MSESLLLVDGSSYLYRAFYALPELKNSKGDHTGAIYGIVSMLRKLLSKYETNYFACIFDAPGKNFRHDICSSYKSNRPLMPQDLINQIDKIYQIIKALGLPVFSIKGVEADDVIGTISDLFSKKYECQVIIATGDKDLAQLVNKKVKLINTMNEEVLDESGVLKKFGVSPSLIIDYLMLIGDSVDNIPGVAKIGPKTALKLLSEFGSVENIIASVDKITGVIGKNIRDFIPNFINTRKLITIKRDCNLSPYFERIEDFKKKSIDFNSLKNLYESLDFSSWLSDLESKDNLSGSSLKNTDVELKKCIVDSENNLSLLLEELHKSKIVTIDLYGSNTSLLQTICFLVNSVVYYIPLYNLASDSINRDDVISRLKFFLEDPNKYKVTYDLKKVLHLLFKEKINLKGVIDDVMLAAYVVDSRNNDNLYKLVDNFLNYKCITYDEVFGKGSKLKLIEEVSIEVIIDFFSQRVLSISQLHSLFNNKLSQDSKLKDIYDIEKKIAIILQVMETNGVKIDHLNLQNQSNFLEKKIINLENEIYLLSGCKFNINSPKQLGEVLFQFVGLPIIRKTSAGLPSTDEGVLSKLAKDFKLARLVLDYRTLTKLKSTYTDKLPKMINIETGRLHTTYSQVSVITGRLSSFDPNLQNIPVRTEEGKLIREAFIAENNNILISADYSQIELRVMAHVSKDYNLQLAFQEGKDVHIFTASEIFGISVDNVSEEQRRIAKTINFGLIYGMSAFGLASNLNIDRVSAQNYINRYFDRYPGVLNYINLIKEKYNDLGYVETVFGRRLYISSLSNKSFSNRQATDRAAINAPIQGTAADLIKKAMISVQDWISSENLNSKLVMQVHDELVLEVVDSEFLIVKDMLPTLMCKVAEFNVPLIVDLGVGYNWSEAH</sequence>
<reference evidence="20 21" key="1">
    <citation type="journal article" date="2013" name="Genome Biol. Evol.">
        <title>Genome evolution and phylogenomic analysis of candidatus kinetoplastibacterium, the betaproteobacterial endosymbionts of strigomonas and angomonas.</title>
        <authorList>
            <person name="Alves J.M."/>
            <person name="Serrano M.G."/>
            <person name="Maia da Silva F."/>
            <person name="Voegtly L.J."/>
            <person name="Matveyev A.V."/>
            <person name="Teixeira M.M."/>
            <person name="Camargo E.P."/>
            <person name="Buck G.A."/>
        </authorList>
    </citation>
    <scope>NUCLEOTIDE SEQUENCE [LARGE SCALE GENOMIC DNA]</scope>
    <source>
        <strain evidence="20 21">TCC036E</strain>
    </source>
</reference>
<dbReference type="PRINTS" id="PR00868">
    <property type="entry name" value="DNAPOLI"/>
</dbReference>
<dbReference type="InterPro" id="IPR019760">
    <property type="entry name" value="DNA-dir_DNA_pol_A_CS"/>
</dbReference>
<evidence type="ECO:0000256" key="2">
    <source>
        <dbReference type="ARBA" id="ARBA00011541"/>
    </source>
</evidence>
<evidence type="ECO:0000256" key="9">
    <source>
        <dbReference type="ARBA" id="ARBA00022763"/>
    </source>
</evidence>
<dbReference type="CDD" id="cd09898">
    <property type="entry name" value="H3TH_53EXO"/>
    <property type="match status" value="1"/>
</dbReference>
<dbReference type="Gene3D" id="1.20.1060.10">
    <property type="entry name" value="Taq DNA Polymerase, Chain T, domain 4"/>
    <property type="match status" value="1"/>
</dbReference>
<dbReference type="GO" id="GO:0003677">
    <property type="term" value="F:DNA binding"/>
    <property type="evidence" value="ECO:0007669"/>
    <property type="project" value="UniProtKB-UniRule"/>
</dbReference>
<evidence type="ECO:0000256" key="16">
    <source>
        <dbReference type="NCBIfam" id="TIGR00593"/>
    </source>
</evidence>
<dbReference type="SUPFAM" id="SSF88723">
    <property type="entry name" value="PIN domain-like"/>
    <property type="match status" value="1"/>
</dbReference>
<keyword evidence="12 17" id="KW-0239">DNA-directed DNA polymerase</keyword>
<evidence type="ECO:0000256" key="3">
    <source>
        <dbReference type="ARBA" id="ARBA00012417"/>
    </source>
</evidence>
<keyword evidence="5 17" id="KW-0808">Transferase</keyword>
<dbReference type="InterPro" id="IPR008918">
    <property type="entry name" value="HhH2"/>
</dbReference>
<comment type="subunit">
    <text evidence="2">Single-chain monomer with multiple functions.</text>
</comment>
<evidence type="ECO:0000313" key="21">
    <source>
        <dbReference type="Proteomes" id="UP000011686"/>
    </source>
</evidence>
<dbReference type="STRING" id="1208918.CDEE_0687"/>
<dbReference type="InterPro" id="IPR029060">
    <property type="entry name" value="PIN-like_dom_sf"/>
</dbReference>
<dbReference type="Gene3D" id="1.10.150.20">
    <property type="entry name" value="5' to 3' exonuclease, C-terminal subdomain"/>
    <property type="match status" value="2"/>
</dbReference>
<keyword evidence="7 17" id="KW-0235">DNA replication</keyword>
<evidence type="ECO:0000256" key="5">
    <source>
        <dbReference type="ARBA" id="ARBA00022679"/>
    </source>
</evidence>
<feature type="domain" description="5'-3' exonuclease" evidence="18">
    <location>
        <begin position="1"/>
        <end position="261"/>
    </location>
</feature>
<dbReference type="HOGENOM" id="CLU_004675_0_1_4"/>
<dbReference type="InterPro" id="IPR002298">
    <property type="entry name" value="DNA_polymerase_A"/>
</dbReference>
<dbReference type="SUPFAM" id="SSF53098">
    <property type="entry name" value="Ribonuclease H-like"/>
    <property type="match status" value="1"/>
</dbReference>
<evidence type="ECO:0000256" key="12">
    <source>
        <dbReference type="ARBA" id="ARBA00022932"/>
    </source>
</evidence>
<dbReference type="FunFam" id="1.10.150.20:FF:000002">
    <property type="entry name" value="DNA polymerase I"/>
    <property type="match status" value="1"/>
</dbReference>
<dbReference type="PANTHER" id="PTHR10133">
    <property type="entry name" value="DNA POLYMERASE I"/>
    <property type="match status" value="1"/>
</dbReference>
<evidence type="ECO:0000256" key="8">
    <source>
        <dbReference type="ARBA" id="ARBA00022722"/>
    </source>
</evidence>
<dbReference type="RefSeq" id="WP_015238466.1">
    <property type="nucleotide sequence ID" value="NC_020283.1"/>
</dbReference>
<dbReference type="CDD" id="cd08637">
    <property type="entry name" value="DNA_pol_A_pol_I_C"/>
    <property type="match status" value="1"/>
</dbReference>
<comment type="function">
    <text evidence="17">In addition to polymerase activity, this DNA polymerase exhibits 5'-3' exonuclease activity.</text>
</comment>
<dbReference type="Pfam" id="PF01367">
    <property type="entry name" value="5_3_exonuc"/>
    <property type="match status" value="1"/>
</dbReference>
<dbReference type="NCBIfam" id="TIGR00593">
    <property type="entry name" value="pola"/>
    <property type="match status" value="1"/>
</dbReference>
<dbReference type="InterPro" id="IPR002421">
    <property type="entry name" value="5-3_exonuclease"/>
</dbReference>
<evidence type="ECO:0000256" key="7">
    <source>
        <dbReference type="ARBA" id="ARBA00022705"/>
    </source>
</evidence>
<dbReference type="InterPro" id="IPR036279">
    <property type="entry name" value="5-3_exonuclease_C_sf"/>
</dbReference>
<dbReference type="PROSITE" id="PS00447">
    <property type="entry name" value="DNA_POLYMERASE_A"/>
    <property type="match status" value="1"/>
</dbReference>
<keyword evidence="8" id="KW-0540">Nuclease</keyword>
<evidence type="ECO:0000256" key="15">
    <source>
        <dbReference type="ARBA" id="ARBA00049244"/>
    </source>
</evidence>
<dbReference type="CDD" id="cd09859">
    <property type="entry name" value="PIN_53EXO"/>
    <property type="match status" value="1"/>
</dbReference>
<dbReference type="InterPro" id="IPR036397">
    <property type="entry name" value="RNaseH_sf"/>
</dbReference>
<dbReference type="SUPFAM" id="SSF47807">
    <property type="entry name" value="5' to 3' exonuclease, C-terminal subdomain"/>
    <property type="match status" value="1"/>
</dbReference>
<dbReference type="GO" id="GO:0006302">
    <property type="term" value="P:double-strand break repair"/>
    <property type="evidence" value="ECO:0007669"/>
    <property type="project" value="TreeGrafter"/>
</dbReference>
<dbReference type="SMART" id="SM00279">
    <property type="entry name" value="HhH2"/>
    <property type="match status" value="1"/>
</dbReference>
<dbReference type="FunFam" id="3.40.50.1010:FF:000001">
    <property type="entry name" value="DNA polymerase I"/>
    <property type="match status" value="1"/>
</dbReference>
<dbReference type="NCBIfam" id="NF004397">
    <property type="entry name" value="PRK05755.1"/>
    <property type="match status" value="1"/>
</dbReference>
<organism evidence="20 21">
    <name type="scientific">Candidatus Kinetoplastidibacterium crithidiae TCC036E</name>
    <dbReference type="NCBI Taxonomy" id="1208918"/>
    <lineage>
        <taxon>Bacteria</taxon>
        <taxon>Pseudomonadati</taxon>
        <taxon>Pseudomonadota</taxon>
        <taxon>Betaproteobacteria</taxon>
        <taxon>Candidatus Kinetoplastidibacterium</taxon>
    </lineage>
</organism>
<dbReference type="AlphaFoldDB" id="M1LPX3"/>
<evidence type="ECO:0000256" key="13">
    <source>
        <dbReference type="ARBA" id="ARBA00023125"/>
    </source>
</evidence>
<dbReference type="SMART" id="SM00482">
    <property type="entry name" value="POLAc"/>
    <property type="match status" value="1"/>
</dbReference>
<evidence type="ECO:0000313" key="20">
    <source>
        <dbReference type="EMBL" id="AGF47692.1"/>
    </source>
</evidence>
<dbReference type="FunFam" id="1.10.150.20:FF:000003">
    <property type="entry name" value="DNA polymerase I"/>
    <property type="match status" value="1"/>
</dbReference>
<dbReference type="KEGG" id="kct:CDEE_0687"/>
<dbReference type="InterPro" id="IPR012337">
    <property type="entry name" value="RNaseH-like_sf"/>
</dbReference>
<dbReference type="eggNOG" id="COG0749">
    <property type="taxonomic scope" value="Bacteria"/>
</dbReference>
<dbReference type="InterPro" id="IPR054690">
    <property type="entry name" value="DNA_polI_exonuclease"/>
</dbReference>
<dbReference type="EC" id="2.7.7.7" evidence="3 16"/>
<comment type="similarity">
    <text evidence="1 17">Belongs to the DNA polymerase type-A family.</text>
</comment>